<keyword evidence="7" id="KW-1185">Reference proteome</keyword>
<dbReference type="InterPro" id="IPR030395">
    <property type="entry name" value="GP_PDE_dom"/>
</dbReference>
<dbReference type="RefSeq" id="WP_073598442.1">
    <property type="nucleotide sequence ID" value="NZ_MRCB01000003.1"/>
</dbReference>
<sequence>MANTNSVIFIHPDGTSPSHYAAARFLHYGPDGRLNWDRMSNAGVYLGHMKDQLTGTSNAGAVTHAMGVKVQASSYGLDENGNPVVPASGKTGLTIMEEAIKAGKATAVINSGIIAEPGTGAFLAQAENRNDFTGITAQIVESGANVILGGGEIHYLPKGVVGRFGEEGVRKDGRNLIEEAIAKGYTVVYTLEELQNLPPGTQKVLGIFAAEDTYNDQPEEVNTAEGLGNYGQPGNETPPTVAQMLEAALSIVSQNPNGFMVVMEEEGTDNFSNNNNAAGLVEAAKRADDAIGVAQNYIDNVNPNTLLITAADSDAGGLEVRDPLAADETVGTEEVNPTTEPGTEVPLDGTNGANTEPFVSQPDANGNTYPFGVGWATQSDVPGSIVSKAFGMNADKLPSTLDNTEIYRLMYQTLFGVKPEEVPRPELEGFASLPADSFAQGPPAGADNGEGQPIAANDRTGPFEGQPIQGFSGVQFADGENFWFLSDNGFGAKNNSADYLLRIYKADPNFVGSEAGDGSVNVEEFVQLSDPNRLIPWEITNANTEDRLLTGADFDVESLVVAEDGSFWIGDEFGPYLLHFDANGVLQEAPISTPNLPNLKTLNGQEPLVIGHRGASGELPEHTLAAYERAILQGADFIEPDLVSTKDGVLIARHEPMLAVVDPATGEVIPANTTTDVATRPEFADRRTTKTVDGVSYTGWFAEDFTLEEIKTLRAVQPRDYRDQSFNGLYEVPTLEEIIDLVQDIEARTGQKIGIYPETKHPTYFAQQGLSLEEPLVETLLDKGFTDPNRLFIQSFEVQNLLKLDKQLLPGTPLENTPLVQLYDEFQLQPYDIVANFSDPNFDPVSIYGTDLITAETTYGDLINQGSNPDVNLLKDFVATYADGIGPWKRTFVLTEKLDTPVDGNGDGVPEITEQLTGEVLPVVRDAHEAGLQVHPYTFRDEERFLVLKEDGTPQTAEEEYEQYIQLGVDGFFTDFPKTGDLVRDRVIGEFVRSPDNPFLTDDPEEANLASSRGFEGMAYSSDRATLYPLLEGSVEGDSDNALRIYKYDVATSSYSEDLVGYYRLDDPSHAIGDFTPINDNEFLVIERDGNEGEKAQFKKIFQVDFSKVDDNGFVFKKELVDLLNVQDPNDINGDGSTTFTFPFVTIEDLLVIDENTLLVANDNNYPFSIGRPPEIDNTEIIQIKLPEPLNLDPRLGGASGDRNPSPSAIATAQITPASDPSAQNNSKGTVEISAIQGESQTSSLVGQTVKTTGIVTAVDERGFYLQDAEGDGNDATSEGIFVFTDSAPTVAVGDELEIEGTVQEFVPGGKDTGNLSLTQIVSPTIATKSTGNDLPAAVVLGKGGRTPPTEIVENDNFEVFDPQEDAIDFYESLEGMRVTIQNPVAVSPTNEFGEIWTVTDEGVLATPGLNSRGGIPLQADDTNPERIQVQLDAQVLPDFEARVKVADKLSDVTGVVNYNFGNYEVVATEAFEVTDGGLGQEETTLVSTESQLTVASYNVLNLDPSDTEQIAQIAAQIVNNLKSPDILALQEIQDNSGATDDGTTAGDRTLQALADAIAAAGGPTYQFAEVPPADGTSGGQPGGNIRVAYLYNPQRVQLNKNSLQSLDVEAFNDSRDPLVADFTFNGETVTIINNHWTSRVGSTPIFGATQPFVQAGEDERNAQAEVVNNFVDGLLAKNPDANVIVTGDLNTFEFTDTLSRLAGEGDERVLTNLIGKATDDATYSYNFQGNSQSLDHIFASDRLYENAEYDSVHINADFSTQASDHEPILGRFRLTESKPEPASEAFTLQLLHGSDFEAGVEALDDAPRFSAVVNGLRDDYENTLVLSSGDNYIPSPFLFAASDPSLANTPVGTAGIGRADIEILNQIGIQASALGNHEFDLGTREVQGLISPDDAYRGTQFPYLSSNLDFSTDNNLSGLVTANGQEASTIPNTIAESTVITVNGEEIGIVGATTPLLPSISSSGDVGVIPSDPNDVAALAAEIQKTVDELTATGIDKVVLLSHFQQLSIEQAVAPLLRDVDIIVAGGSHTLLSDESDRLRSGDTSGGTYPILTISASGEPIAIVNTDANYQYVGRLVADFDANGVLVPESIDPNISGAYAADEQGVADVGGTPDPEVVAITDTLANVINEQDGKIFGKTNVFLRGDRTFVRTEETNLGNLTADANLAAAQAVDPSTVISIKNGGGIRSNIGAIAAAGGSTDPDDFTLLPTAANPEAGKEEGDISQLDIANSLRFNNGLTLLTLTAEQLLQTIEHGVAATAPGKTPGQFPQVSGISFSFDPDLPAGDRVLSLAVTDNRGNVTDVVVQNGELQGDPNRTFRTVTLDFLAGGGDNYPFATFANTNPVKLVTEDSQNPDPGSRTGVATFAADGSEQDALAEYLAANFNEQNPFDVADVAPEEDTRIQNLNFREDKVLSANVAPASTELPETVFGTFGDDVFDAADPSGNFDGSKDIVSAGEGSDRFFLGAGEGDNLLAGGIGADQFWITSSDDGLPSVANTITDFNSTEGDVIGFADTSLTYGALGGDWNLRQAGNDAVIEAFGRDVAILQGIQADSLAETNFVFG</sequence>
<feature type="region of interest" description="Disordered" evidence="4">
    <location>
        <begin position="327"/>
        <end position="365"/>
    </location>
</feature>
<dbReference type="SUPFAM" id="SSF55816">
    <property type="entry name" value="5'-nucleotidase (syn. UDP-sugar hydrolase), C-terminal domain"/>
    <property type="match status" value="1"/>
</dbReference>
<dbReference type="Proteomes" id="UP000186868">
    <property type="component" value="Unassembled WGS sequence"/>
</dbReference>
<evidence type="ECO:0000256" key="4">
    <source>
        <dbReference type="SAM" id="MobiDB-lite"/>
    </source>
</evidence>
<dbReference type="InterPro" id="IPR005135">
    <property type="entry name" value="Endo/exonuclease/phosphatase"/>
</dbReference>
<feature type="compositionally biased region" description="Polar residues" evidence="4">
    <location>
        <begin position="351"/>
        <end position="365"/>
    </location>
</feature>
<comment type="cofactor">
    <cofactor evidence="2">
        <name>Mg(2+)</name>
        <dbReference type="ChEBI" id="CHEBI:18420"/>
    </cofactor>
    <text evidence="2">Binds 1 Mg(2+) ion.</text>
</comment>
<keyword evidence="2" id="KW-0862">Zinc</keyword>
<dbReference type="Pfam" id="PF00245">
    <property type="entry name" value="Alk_phosphatase"/>
    <property type="match status" value="1"/>
</dbReference>
<gene>
    <name evidence="6" type="ORF">NIES593_04500</name>
</gene>
<feature type="binding site" evidence="2">
    <location>
        <position position="264"/>
    </location>
    <ligand>
        <name>Mg(2+)</name>
        <dbReference type="ChEBI" id="CHEBI:18420"/>
    </ligand>
</feature>
<dbReference type="InterPro" id="IPR008334">
    <property type="entry name" value="5'-Nucleotdase_C"/>
</dbReference>
<feature type="domain" description="GP-PDE" evidence="5">
    <location>
        <begin position="607"/>
        <end position="984"/>
    </location>
</feature>
<dbReference type="InterPro" id="IPR027372">
    <property type="entry name" value="Phytase-like_dom"/>
</dbReference>
<protein>
    <recommendedName>
        <fullName evidence="5">GP-PDE domain-containing protein</fullName>
    </recommendedName>
</protein>
<dbReference type="InterPro" id="IPR036907">
    <property type="entry name" value="5'-Nucleotdase_C_sf"/>
</dbReference>
<dbReference type="Gene3D" id="3.40.720.10">
    <property type="entry name" value="Alkaline Phosphatase, subunit A"/>
    <property type="match status" value="1"/>
</dbReference>
<dbReference type="Pfam" id="PF02872">
    <property type="entry name" value="5_nucleotid_C"/>
    <property type="match status" value="1"/>
</dbReference>
<feature type="binding site" evidence="2">
    <location>
        <position position="13"/>
    </location>
    <ligand>
        <name>Zn(2+)</name>
        <dbReference type="ChEBI" id="CHEBI:29105"/>
        <label>2</label>
    </ligand>
</feature>
<dbReference type="InterPro" id="IPR036691">
    <property type="entry name" value="Endo/exonu/phosph_ase_sf"/>
</dbReference>
<organism evidence="6 7">
    <name type="scientific">Hydrococcus rivularis NIES-593</name>
    <dbReference type="NCBI Taxonomy" id="1921803"/>
    <lineage>
        <taxon>Bacteria</taxon>
        <taxon>Bacillati</taxon>
        <taxon>Cyanobacteriota</taxon>
        <taxon>Cyanophyceae</taxon>
        <taxon>Pleurocapsales</taxon>
        <taxon>Hydrococcaceae</taxon>
        <taxon>Hydrococcus</taxon>
    </lineage>
</organism>
<comment type="caution">
    <text evidence="6">The sequence shown here is derived from an EMBL/GenBank/DDBJ whole genome shotgun (WGS) entry which is preliminary data.</text>
</comment>
<evidence type="ECO:0000313" key="7">
    <source>
        <dbReference type="Proteomes" id="UP000186868"/>
    </source>
</evidence>
<dbReference type="STRING" id="1921803.NIES593_04500"/>
<dbReference type="SUPFAM" id="SSF51695">
    <property type="entry name" value="PLC-like phosphodiesterases"/>
    <property type="match status" value="1"/>
</dbReference>
<dbReference type="SUPFAM" id="SSF56300">
    <property type="entry name" value="Metallo-dependent phosphatases"/>
    <property type="match status" value="1"/>
</dbReference>
<dbReference type="GO" id="GO:0009166">
    <property type="term" value="P:nucleotide catabolic process"/>
    <property type="evidence" value="ECO:0007669"/>
    <property type="project" value="InterPro"/>
</dbReference>
<proteinExistence type="inferred from homology"/>
<name>A0A1U7HPW0_9CYAN</name>
<keyword evidence="2" id="KW-0479">Metal-binding</keyword>
<dbReference type="Gene3D" id="3.60.10.10">
    <property type="entry name" value="Endonuclease/exonuclease/phosphatase"/>
    <property type="match status" value="1"/>
</dbReference>
<feature type="binding site" evidence="2">
    <location>
        <position position="13"/>
    </location>
    <ligand>
        <name>Mg(2+)</name>
        <dbReference type="ChEBI" id="CHEBI:18420"/>
    </ligand>
</feature>
<comment type="similarity">
    <text evidence="3">Belongs to the alkaline phosphatase family.</text>
</comment>
<feature type="active site" description="Phosphoserine intermediate" evidence="1">
    <location>
        <position position="57"/>
    </location>
</feature>
<dbReference type="SUPFAM" id="SSF53649">
    <property type="entry name" value="Alkaline phosphatase-like"/>
    <property type="match status" value="1"/>
</dbReference>
<dbReference type="Gene3D" id="3.60.21.10">
    <property type="match status" value="1"/>
</dbReference>
<dbReference type="CDD" id="cd10283">
    <property type="entry name" value="MnuA_DNase1-like"/>
    <property type="match status" value="1"/>
</dbReference>
<dbReference type="GO" id="GO:0006629">
    <property type="term" value="P:lipid metabolic process"/>
    <property type="evidence" value="ECO:0007669"/>
    <property type="project" value="InterPro"/>
</dbReference>
<accession>A0A1U7HPW0</accession>
<comment type="cofactor">
    <cofactor evidence="2">
        <name>Zn(2+)</name>
        <dbReference type="ChEBI" id="CHEBI:29105"/>
    </cofactor>
    <text evidence="2">Binds 2 Zn(2+) ions.</text>
</comment>
<dbReference type="PANTHER" id="PTHR42834:SF1">
    <property type="entry name" value="ENDONUCLEASE_EXONUCLEASE_PHOSPHATASE FAMILY PROTEIN (AFU_ORTHOLOGUE AFUA_3G09210)"/>
    <property type="match status" value="1"/>
</dbReference>
<feature type="binding site" evidence="2">
    <location>
        <position position="312"/>
    </location>
    <ligand>
        <name>Zn(2+)</name>
        <dbReference type="ChEBI" id="CHEBI:29105"/>
        <label>2</label>
    </ligand>
</feature>
<dbReference type="InterPro" id="IPR011049">
    <property type="entry name" value="Serralysin-like_metalloprot_C"/>
</dbReference>
<dbReference type="PANTHER" id="PTHR42834">
    <property type="entry name" value="ENDONUCLEASE/EXONUCLEASE/PHOSPHATASE FAMILY PROTEIN (AFU_ORTHOLOGUE AFUA_3G09210)"/>
    <property type="match status" value="1"/>
</dbReference>
<evidence type="ECO:0000256" key="2">
    <source>
        <dbReference type="PIRSR" id="PIRSR601952-2"/>
    </source>
</evidence>
<dbReference type="PROSITE" id="PS51704">
    <property type="entry name" value="GP_PDE"/>
    <property type="match status" value="1"/>
</dbReference>
<evidence type="ECO:0000259" key="5">
    <source>
        <dbReference type="PROSITE" id="PS51704"/>
    </source>
</evidence>
<dbReference type="InterPro" id="IPR029052">
    <property type="entry name" value="Metallo-depent_PP-like"/>
</dbReference>
<dbReference type="InterPro" id="IPR017850">
    <property type="entry name" value="Alkaline_phosphatase_core_sf"/>
</dbReference>
<feature type="binding site" evidence="2">
    <location>
        <position position="269"/>
    </location>
    <ligand>
        <name>Zn(2+)</name>
        <dbReference type="ChEBI" id="CHEBI:29105"/>
        <label>2</label>
    </ligand>
</feature>
<dbReference type="GO" id="GO:0046872">
    <property type="term" value="F:metal ion binding"/>
    <property type="evidence" value="ECO:0007669"/>
    <property type="project" value="UniProtKB-KW"/>
</dbReference>
<evidence type="ECO:0000313" key="6">
    <source>
        <dbReference type="EMBL" id="OKH25599.1"/>
    </source>
</evidence>
<dbReference type="SUPFAM" id="SSF56219">
    <property type="entry name" value="DNase I-like"/>
    <property type="match status" value="1"/>
</dbReference>
<dbReference type="Gene3D" id="3.20.20.190">
    <property type="entry name" value="Phosphatidylinositol (PI) phosphodiesterase"/>
    <property type="match status" value="1"/>
</dbReference>
<dbReference type="Pfam" id="PF03009">
    <property type="entry name" value="GDPD"/>
    <property type="match status" value="2"/>
</dbReference>
<feature type="region of interest" description="Disordered" evidence="4">
    <location>
        <begin position="438"/>
        <end position="464"/>
    </location>
</feature>
<evidence type="ECO:0000256" key="1">
    <source>
        <dbReference type="PIRSR" id="PIRSR601952-1"/>
    </source>
</evidence>
<dbReference type="GO" id="GO:0016791">
    <property type="term" value="F:phosphatase activity"/>
    <property type="evidence" value="ECO:0007669"/>
    <property type="project" value="InterPro"/>
</dbReference>
<dbReference type="Gene3D" id="3.90.780.10">
    <property type="entry name" value="5'-Nucleotidase, C-terminal domain"/>
    <property type="match status" value="1"/>
</dbReference>
<keyword evidence="2" id="KW-0460">Magnesium</keyword>
<dbReference type="SUPFAM" id="SSF51120">
    <property type="entry name" value="beta-Roll"/>
    <property type="match status" value="1"/>
</dbReference>
<dbReference type="PRINTS" id="PR00113">
    <property type="entry name" value="ALKPHPHTASE"/>
</dbReference>
<dbReference type="EMBL" id="MRCB01000003">
    <property type="protein sequence ID" value="OKH25599.1"/>
    <property type="molecule type" value="Genomic_DNA"/>
</dbReference>
<evidence type="ECO:0000256" key="3">
    <source>
        <dbReference type="RuleBase" id="RU003946"/>
    </source>
</evidence>
<dbReference type="CDD" id="cd04486">
    <property type="entry name" value="YhcR_OBF_like"/>
    <property type="match status" value="1"/>
</dbReference>
<dbReference type="Pfam" id="PF19580">
    <property type="entry name" value="Exo_endo_phos_3"/>
    <property type="match status" value="1"/>
</dbReference>
<dbReference type="InterPro" id="IPR017946">
    <property type="entry name" value="PLC-like_Pdiesterase_TIM-brl"/>
</dbReference>
<dbReference type="CDD" id="cd08602">
    <property type="entry name" value="GDPD_ScGlpQ1_like"/>
    <property type="match status" value="1"/>
</dbReference>
<reference evidence="6 7" key="1">
    <citation type="submission" date="2016-11" db="EMBL/GenBank/DDBJ databases">
        <title>Draft Genome Sequences of Nine Cyanobacterial Strains from Diverse Habitats.</title>
        <authorList>
            <person name="Zhu T."/>
            <person name="Hou S."/>
            <person name="Lu X."/>
            <person name="Hess W.R."/>
        </authorList>
    </citation>
    <scope>NUCLEOTIDE SEQUENCE [LARGE SCALE GENOMIC DNA]</scope>
    <source>
        <strain evidence="6 7">NIES-593</strain>
    </source>
</reference>
<dbReference type="GO" id="GO:0008081">
    <property type="term" value="F:phosphoric diester hydrolase activity"/>
    <property type="evidence" value="ECO:0007669"/>
    <property type="project" value="InterPro"/>
</dbReference>
<dbReference type="SMART" id="SM00098">
    <property type="entry name" value="alkPPc"/>
    <property type="match status" value="1"/>
</dbReference>
<dbReference type="InterPro" id="IPR001952">
    <property type="entry name" value="Alkaline_phosphatase"/>
</dbReference>
<dbReference type="Pfam" id="PF13449">
    <property type="entry name" value="Phytase-like"/>
    <property type="match status" value="1"/>
</dbReference>